<sequence>MFDNRGALCACRFPELRSLSPGAPSPRVCAPPPPAPASPIFPSPSPAWAGSSCGLHRPFLPSAHLWSGTRAGWGAAHEKSAANGLESAPPGLLLLVSCLRCAAKLSETFEPGWGVVPSRARAARGGPAGCRSPPAVPGHKCCPSYLLSLLHLCALLLLGGERRPPVTDSSDLPPPSLPFHRTLGHPPVASAFGPFYWPGHFHQRHMRKGAGVARIFGVRLSWVADLKLLDNLRSWTLPFLIITNQQFEFYKRDATRIFTSNNAICRVCNCPTESDQGASRRNPRA</sequence>
<gene>
    <name evidence="2" type="primary">LOC110218922</name>
</gene>
<accession>A0A6P5LHI7</accession>
<dbReference type="RefSeq" id="XP_020857597.1">
    <property type="nucleotide sequence ID" value="XM_021001938.1"/>
</dbReference>
<dbReference type="Proteomes" id="UP000515140">
    <property type="component" value="Unplaced"/>
</dbReference>
<proteinExistence type="predicted"/>
<evidence type="ECO:0000313" key="1">
    <source>
        <dbReference type="Proteomes" id="UP000515140"/>
    </source>
</evidence>
<protein>
    <submittedName>
        <fullName evidence="2">Uncharacterized protein LOC110218922</fullName>
    </submittedName>
</protein>
<organism evidence="1 2">
    <name type="scientific">Phascolarctos cinereus</name>
    <name type="common">Koala</name>
    <dbReference type="NCBI Taxonomy" id="38626"/>
    <lineage>
        <taxon>Eukaryota</taxon>
        <taxon>Metazoa</taxon>
        <taxon>Chordata</taxon>
        <taxon>Craniata</taxon>
        <taxon>Vertebrata</taxon>
        <taxon>Euteleostomi</taxon>
        <taxon>Mammalia</taxon>
        <taxon>Metatheria</taxon>
        <taxon>Diprotodontia</taxon>
        <taxon>Phascolarctidae</taxon>
        <taxon>Phascolarctos</taxon>
    </lineage>
</organism>
<dbReference type="AlphaFoldDB" id="A0A6P5LHI7"/>
<dbReference type="KEGG" id="pcw:110218922"/>
<name>A0A6P5LHI7_PHACI</name>
<dbReference type="InParanoid" id="A0A6P5LHI7"/>
<evidence type="ECO:0000313" key="2">
    <source>
        <dbReference type="RefSeq" id="XP_020857597.1"/>
    </source>
</evidence>
<reference evidence="2" key="1">
    <citation type="submission" date="2025-08" db="UniProtKB">
        <authorList>
            <consortium name="RefSeq"/>
        </authorList>
    </citation>
    <scope>IDENTIFICATION</scope>
    <source>
        <tissue evidence="2">Spleen</tissue>
    </source>
</reference>
<keyword evidence="1" id="KW-1185">Reference proteome</keyword>
<dbReference type="GeneID" id="110218922"/>